<evidence type="ECO:0000313" key="3">
    <source>
        <dbReference type="Proteomes" id="UP000683507"/>
    </source>
</evidence>
<dbReference type="PANTHER" id="PTHR22916:SF3">
    <property type="entry name" value="UDP-GLCNAC:BETAGAL BETA-1,3-N-ACETYLGLUCOSAMINYLTRANSFERASE-LIKE PROTEIN 1"/>
    <property type="match status" value="1"/>
</dbReference>
<dbReference type="Proteomes" id="UP000683507">
    <property type="component" value="Chromosome"/>
</dbReference>
<dbReference type="Pfam" id="PF00535">
    <property type="entry name" value="Glycos_transf_2"/>
    <property type="match status" value="1"/>
</dbReference>
<feature type="domain" description="Glycosyltransferase 2-like" evidence="1">
    <location>
        <begin position="4"/>
        <end position="150"/>
    </location>
</feature>
<proteinExistence type="predicted"/>
<dbReference type="InterPro" id="IPR001173">
    <property type="entry name" value="Glyco_trans_2-like"/>
</dbReference>
<dbReference type="AlphaFoldDB" id="A0A916JMN4"/>
<dbReference type="KEGG" id="ptan:CRYO30217_01030"/>
<gene>
    <name evidence="2" type="ORF">CRYO30217_01030</name>
</gene>
<accession>A0A916JMN4</accession>
<dbReference type="InterPro" id="IPR029044">
    <property type="entry name" value="Nucleotide-diphossugar_trans"/>
</dbReference>
<dbReference type="GO" id="GO:0016758">
    <property type="term" value="F:hexosyltransferase activity"/>
    <property type="evidence" value="ECO:0007669"/>
    <property type="project" value="UniProtKB-ARBA"/>
</dbReference>
<keyword evidence="3" id="KW-1185">Reference proteome</keyword>
<organism evidence="2 3">
    <name type="scientific">Parvicella tangerina</name>
    <dbReference type="NCBI Taxonomy" id="2829795"/>
    <lineage>
        <taxon>Bacteria</taxon>
        <taxon>Pseudomonadati</taxon>
        <taxon>Bacteroidota</taxon>
        <taxon>Flavobacteriia</taxon>
        <taxon>Flavobacteriales</taxon>
        <taxon>Parvicellaceae</taxon>
        <taxon>Parvicella</taxon>
    </lineage>
</organism>
<dbReference type="PANTHER" id="PTHR22916">
    <property type="entry name" value="GLYCOSYLTRANSFERASE"/>
    <property type="match status" value="1"/>
</dbReference>
<sequence>MKVSVVVVTYNHQNYIAECLDSIFRQKVTFDFEVIIGNDHSTDRTAEIIEEYAQKYENLTSYIPPEEKRVFIQGRPTGRYNIISAISRAKGEYIAQLDGDDFWSDMNKLQEQVDFLDSNQNCIACHTWHSYLRMENGNWVEKKAPTKTHGYSNEKFSDVQKILENKLRIKSRTVMFRNIVEIPEKFKEVPYGDIGFSILLGKYGEYGFIDEPMAVYRVHEDGLSSSNKDRKHRLVHDRFNLLESFYFAKEVFGNKYDIVLNKFFAEKMNEIALAKRRSWMAFREVNKRIDTLCEKYSMKKKDFKRIARKAWLKPVKKK</sequence>
<dbReference type="Gene3D" id="3.90.550.10">
    <property type="entry name" value="Spore Coat Polysaccharide Biosynthesis Protein SpsA, Chain A"/>
    <property type="match status" value="1"/>
</dbReference>
<dbReference type="SUPFAM" id="SSF53448">
    <property type="entry name" value="Nucleotide-diphospho-sugar transferases"/>
    <property type="match status" value="1"/>
</dbReference>
<protein>
    <recommendedName>
        <fullName evidence="1">Glycosyltransferase 2-like domain-containing protein</fullName>
    </recommendedName>
</protein>
<name>A0A916JMN4_9FLAO</name>
<evidence type="ECO:0000313" key="2">
    <source>
        <dbReference type="EMBL" id="CAG5079714.1"/>
    </source>
</evidence>
<dbReference type="EMBL" id="OU015584">
    <property type="protein sequence ID" value="CAG5079714.1"/>
    <property type="molecule type" value="Genomic_DNA"/>
</dbReference>
<dbReference type="CDD" id="cd00761">
    <property type="entry name" value="Glyco_tranf_GTA_type"/>
    <property type="match status" value="1"/>
</dbReference>
<evidence type="ECO:0000259" key="1">
    <source>
        <dbReference type="Pfam" id="PF00535"/>
    </source>
</evidence>
<dbReference type="RefSeq" id="WP_258541249.1">
    <property type="nucleotide sequence ID" value="NZ_OU015584.1"/>
</dbReference>
<reference evidence="2" key="1">
    <citation type="submission" date="2021-04" db="EMBL/GenBank/DDBJ databases">
        <authorList>
            <person name="Rodrigo-Torres L."/>
            <person name="Arahal R. D."/>
            <person name="Lucena T."/>
        </authorList>
    </citation>
    <scope>NUCLEOTIDE SEQUENCE</scope>
    <source>
        <strain evidence="2">AS29M-1</strain>
    </source>
</reference>